<accession>A0A0F7VYB0</accession>
<dbReference type="AlphaFoldDB" id="A0A0F7VYB0"/>
<dbReference type="Proteomes" id="UP000037274">
    <property type="component" value="Unassembled WGS sequence"/>
</dbReference>
<gene>
    <name evidence="1" type="primary">sle_60380</name>
    <name evidence="2" type="ORF">ACH49_15390</name>
</gene>
<dbReference type="Proteomes" id="UP000035016">
    <property type="component" value="Chromosome Chromosome"/>
</dbReference>
<protein>
    <submittedName>
        <fullName evidence="1">Transposase</fullName>
    </submittedName>
</protein>
<keyword evidence="4" id="KW-1185">Reference proteome</keyword>
<reference evidence="2 4" key="2">
    <citation type="submission" date="2015-06" db="EMBL/GenBank/DDBJ databases">
        <title>Draft genome sequence of Streptomyces leeuwenhoekii C58, which produces the novel lasso peptide, chaxapeptin.</title>
        <authorList>
            <person name="Yi Y."/>
            <person name="Hai D."/>
            <person name="Jaspars M."/>
            <person name="Sheng H."/>
            <person name="Rateb M.E."/>
            <person name="Bull A."/>
            <person name="Goodfellow M."/>
            <person name="Asenjo J.A."/>
            <person name="Ebel R."/>
        </authorList>
    </citation>
    <scope>NUCLEOTIDE SEQUENCE [LARGE SCALE GENOMIC DNA]</scope>
    <source>
        <strain evidence="2 4">C58</strain>
    </source>
</reference>
<proteinExistence type="predicted"/>
<evidence type="ECO:0000313" key="1">
    <source>
        <dbReference type="EMBL" id="CQR65494.1"/>
    </source>
</evidence>
<reference evidence="1 3" key="1">
    <citation type="submission" date="2015-02" db="EMBL/GenBank/DDBJ databases">
        <authorList>
            <person name="Gomez-Escribano P.J."/>
        </authorList>
    </citation>
    <scope>NUCLEOTIDE SEQUENCE [LARGE SCALE GENOMIC DNA]</scope>
    <source>
        <strain evidence="1">C34</strain>
        <strain evidence="3">C34 (DSM 42122 / NRRL B-24963)</strain>
    </source>
</reference>
<dbReference type="KEGG" id="sle:sle_60380"/>
<evidence type="ECO:0000313" key="2">
    <source>
        <dbReference type="EMBL" id="KMS78559.1"/>
    </source>
</evidence>
<dbReference type="RefSeq" id="WP_029386468.1">
    <property type="nucleotide sequence ID" value="NZ_AZSD01000417.1"/>
</dbReference>
<sequence length="71" mass="7742">MRRREIYVEGAARWRNPEDDLPGDSKAARAVRYAAIRQPLNPWTFIADLKKRMTAGLDQLSGALAGGSAGG</sequence>
<name>A0A0F7VYB0_STRLW</name>
<organism evidence="1 3">
    <name type="scientific">Streptomyces leeuwenhoekii</name>
    <dbReference type="NCBI Taxonomy" id="1437453"/>
    <lineage>
        <taxon>Bacteria</taxon>
        <taxon>Bacillati</taxon>
        <taxon>Actinomycetota</taxon>
        <taxon>Actinomycetes</taxon>
        <taxon>Kitasatosporales</taxon>
        <taxon>Streptomycetaceae</taxon>
        <taxon>Streptomyces</taxon>
    </lineage>
</organism>
<evidence type="ECO:0000313" key="3">
    <source>
        <dbReference type="Proteomes" id="UP000035016"/>
    </source>
</evidence>
<dbReference type="PATRIC" id="fig|1437453.5.peg.4707"/>
<dbReference type="EMBL" id="LN831790">
    <property type="protein sequence ID" value="CQR65494.1"/>
    <property type="molecule type" value="Genomic_DNA"/>
</dbReference>
<evidence type="ECO:0000313" key="4">
    <source>
        <dbReference type="Proteomes" id="UP000037274"/>
    </source>
</evidence>
<dbReference type="EMBL" id="LFEH01000050">
    <property type="protein sequence ID" value="KMS78559.1"/>
    <property type="molecule type" value="Genomic_DNA"/>
</dbReference>